<comment type="caution">
    <text evidence="9">The sequence shown here is derived from an EMBL/GenBank/DDBJ whole genome shotgun (WGS) entry which is preliminary data.</text>
</comment>
<dbReference type="FunFam" id="1.25.40.90:FF:000028">
    <property type="entry name" value="TOM1-like protein 2"/>
    <property type="match status" value="1"/>
</dbReference>
<dbReference type="InterPro" id="IPR004152">
    <property type="entry name" value="GAT_dom"/>
</dbReference>
<dbReference type="Proteomes" id="UP000324897">
    <property type="component" value="Unassembled WGS sequence"/>
</dbReference>
<dbReference type="InterPro" id="IPR008942">
    <property type="entry name" value="ENTH_VHS"/>
</dbReference>
<comment type="similarity">
    <text evidence="2">Belongs to the TOM1 family.</text>
</comment>
<keyword evidence="3" id="KW-0813">Transport</keyword>
<proteinExistence type="inferred from homology"/>
<dbReference type="OrthoDB" id="2018246at2759"/>
<evidence type="ECO:0000256" key="5">
    <source>
        <dbReference type="ARBA" id="ARBA00023136"/>
    </source>
</evidence>
<evidence type="ECO:0000259" key="8">
    <source>
        <dbReference type="PROSITE" id="PS50909"/>
    </source>
</evidence>
<dbReference type="EMBL" id="RWGY01000026">
    <property type="protein sequence ID" value="TVU22983.1"/>
    <property type="molecule type" value="Genomic_DNA"/>
</dbReference>
<dbReference type="AlphaFoldDB" id="A0A5J9UGX2"/>
<feature type="compositionally biased region" description="Polar residues" evidence="6">
    <location>
        <begin position="150"/>
        <end position="161"/>
    </location>
</feature>
<comment type="subcellular location">
    <subcellularLocation>
        <location evidence="1">Membrane</location>
        <topology evidence="1">Peripheral membrane protein</topology>
    </subcellularLocation>
</comment>
<evidence type="ECO:0000259" key="7">
    <source>
        <dbReference type="PROSITE" id="PS50179"/>
    </source>
</evidence>
<dbReference type="InterPro" id="IPR044836">
    <property type="entry name" value="TOL_plant"/>
</dbReference>
<feature type="domain" description="GAT" evidence="8">
    <location>
        <begin position="174"/>
        <end position="262"/>
    </location>
</feature>
<evidence type="ECO:0000256" key="6">
    <source>
        <dbReference type="SAM" id="MobiDB-lite"/>
    </source>
</evidence>
<organism evidence="9 10">
    <name type="scientific">Eragrostis curvula</name>
    <name type="common">weeping love grass</name>
    <dbReference type="NCBI Taxonomy" id="38414"/>
    <lineage>
        <taxon>Eukaryota</taxon>
        <taxon>Viridiplantae</taxon>
        <taxon>Streptophyta</taxon>
        <taxon>Embryophyta</taxon>
        <taxon>Tracheophyta</taxon>
        <taxon>Spermatophyta</taxon>
        <taxon>Magnoliopsida</taxon>
        <taxon>Liliopsida</taxon>
        <taxon>Poales</taxon>
        <taxon>Poaceae</taxon>
        <taxon>PACMAD clade</taxon>
        <taxon>Chloridoideae</taxon>
        <taxon>Eragrostideae</taxon>
        <taxon>Eragrostidinae</taxon>
        <taxon>Eragrostis</taxon>
    </lineage>
</organism>
<dbReference type="CDD" id="cd14231">
    <property type="entry name" value="GAT_GGA-like_plant"/>
    <property type="match status" value="1"/>
</dbReference>
<dbReference type="PROSITE" id="PS50179">
    <property type="entry name" value="VHS"/>
    <property type="match status" value="1"/>
</dbReference>
<sequence>MAGSMVDRATSDHLIGPDWAKNMEICDICNRDPGQSKDVVKALKKRISHKNPKVQLLALTLLETVIKNCGDILHMHVAERDVLHEMVKIVKKKSDQRVKEKVLVLIDTWQEALGGPRARYPQYYAAYHELVRAGAEFPKRAERPAPLFNGQAQGANNMRSPDQQDEAESSAANDFPALSVTEIQNARGIMDVLAEMLNALDPGNREGLRQEVIVELVDQCRNYKQRVVQLVNSTSDEELMSLGLALNDDLQRVLAKHDAIAAGIAVRVEKKPKSLQALVDTEDAATANQETKKEEALVDIEDPTSQDSKQEANQSTSDQSPFEQLALPAPPVTNGTATSAPKADSGIDLLSWDDTPTTAENPLALVPVTDPLADSTSSNHNALAIVDMFSQNNAAHSNAAPADLFGINSSSVIPGSQPYNTPVQQPLQSQQPQQALPYANGTAVNPGASYDHASQFNNTSSGWNGQVANPMAPAPQQAVNYDDQSGDLPPPPWEAQSAPSNEAPNGHLGGMQPLPTPSGQMGGMQPPQPQVNHMGVPQTQPMYNNQPGVALPQMMQTQMQPGFGNQMAMQPGMAGTQMQPGFGNQFGSMQPNSMAGMPYAGMQPPQMLGAQQAVMMYPQQMAGAQYGAMAQQQQMYGGRLAGYMQHPAVAAAHYYNQGTATYGGYPGANDLSQKMYGLSMQDSSYMGMNSSYQQNQTTPSPSPSMGQPIKPTKPEDKLFGDLLSIAKKR</sequence>
<dbReference type="Pfam" id="PF03127">
    <property type="entry name" value="GAT"/>
    <property type="match status" value="1"/>
</dbReference>
<dbReference type="PANTHER" id="PTHR45898:SF7">
    <property type="entry name" value="OS01G0229200 PROTEIN"/>
    <property type="match status" value="1"/>
</dbReference>
<name>A0A5J9UGX2_9POAL</name>
<dbReference type="GO" id="GO:0016020">
    <property type="term" value="C:membrane"/>
    <property type="evidence" value="ECO:0007669"/>
    <property type="project" value="UniProtKB-SubCell"/>
</dbReference>
<gene>
    <name evidence="9" type="ORF">EJB05_32708</name>
</gene>
<dbReference type="InterPro" id="IPR038425">
    <property type="entry name" value="GAT_sf"/>
</dbReference>
<evidence type="ECO:0000256" key="4">
    <source>
        <dbReference type="ARBA" id="ARBA00022927"/>
    </source>
</evidence>
<dbReference type="PANTHER" id="PTHR45898">
    <property type="entry name" value="TOM1-LIKE PROTEIN"/>
    <property type="match status" value="1"/>
</dbReference>
<dbReference type="PROSITE" id="PS50909">
    <property type="entry name" value="GAT"/>
    <property type="match status" value="1"/>
</dbReference>
<dbReference type="InterPro" id="IPR002014">
    <property type="entry name" value="VHS_dom"/>
</dbReference>
<dbReference type="SUPFAM" id="SSF48464">
    <property type="entry name" value="ENTH/VHS domain"/>
    <property type="match status" value="1"/>
</dbReference>
<dbReference type="GO" id="GO:0043328">
    <property type="term" value="P:protein transport to vacuole involved in ubiquitin-dependent protein catabolic process via the multivesicular body sorting pathway"/>
    <property type="evidence" value="ECO:0007669"/>
    <property type="project" value="InterPro"/>
</dbReference>
<reference evidence="9 10" key="1">
    <citation type="journal article" date="2019" name="Sci. Rep.">
        <title>A high-quality genome of Eragrostis curvula grass provides insights into Poaceae evolution and supports new strategies to enhance forage quality.</title>
        <authorList>
            <person name="Carballo J."/>
            <person name="Santos B.A.C.M."/>
            <person name="Zappacosta D."/>
            <person name="Garbus I."/>
            <person name="Selva J.P."/>
            <person name="Gallo C.A."/>
            <person name="Diaz A."/>
            <person name="Albertini E."/>
            <person name="Caccamo M."/>
            <person name="Echenique V."/>
        </authorList>
    </citation>
    <scope>NUCLEOTIDE SEQUENCE [LARGE SCALE GENOMIC DNA]</scope>
    <source>
        <strain evidence="10">cv. Victoria</strain>
        <tissue evidence="9">Leaf</tissue>
    </source>
</reference>
<keyword evidence="5" id="KW-0472">Membrane</keyword>
<dbReference type="GO" id="GO:0043130">
    <property type="term" value="F:ubiquitin binding"/>
    <property type="evidence" value="ECO:0007669"/>
    <property type="project" value="InterPro"/>
</dbReference>
<accession>A0A5J9UGX2</accession>
<evidence type="ECO:0008006" key="11">
    <source>
        <dbReference type="Google" id="ProtNLM"/>
    </source>
</evidence>
<dbReference type="Gene3D" id="1.20.58.160">
    <property type="match status" value="1"/>
</dbReference>
<feature type="compositionally biased region" description="Low complexity" evidence="6">
    <location>
        <begin position="422"/>
        <end position="437"/>
    </location>
</feature>
<evidence type="ECO:0000256" key="3">
    <source>
        <dbReference type="ARBA" id="ARBA00022448"/>
    </source>
</evidence>
<dbReference type="GO" id="GO:0035091">
    <property type="term" value="F:phosphatidylinositol binding"/>
    <property type="evidence" value="ECO:0007669"/>
    <property type="project" value="InterPro"/>
</dbReference>
<feature type="compositionally biased region" description="Polar residues" evidence="6">
    <location>
        <begin position="305"/>
        <end position="322"/>
    </location>
</feature>
<evidence type="ECO:0000256" key="1">
    <source>
        <dbReference type="ARBA" id="ARBA00004170"/>
    </source>
</evidence>
<feature type="region of interest" description="Disordered" evidence="6">
    <location>
        <begin position="416"/>
        <end position="536"/>
    </location>
</feature>
<dbReference type="GO" id="GO:0005737">
    <property type="term" value="C:cytoplasm"/>
    <property type="evidence" value="ECO:0007669"/>
    <property type="project" value="UniProtKB-ARBA"/>
</dbReference>
<dbReference type="SUPFAM" id="SSF89009">
    <property type="entry name" value="GAT-like domain"/>
    <property type="match status" value="1"/>
</dbReference>
<dbReference type="Gene3D" id="1.25.40.90">
    <property type="match status" value="1"/>
</dbReference>
<feature type="compositionally biased region" description="Polar residues" evidence="6">
    <location>
        <begin position="687"/>
        <end position="705"/>
    </location>
</feature>
<keyword evidence="10" id="KW-1185">Reference proteome</keyword>
<evidence type="ECO:0000313" key="9">
    <source>
        <dbReference type="EMBL" id="TVU22983.1"/>
    </source>
</evidence>
<evidence type="ECO:0000256" key="2">
    <source>
        <dbReference type="ARBA" id="ARBA00007708"/>
    </source>
</evidence>
<keyword evidence="4" id="KW-0653">Protein transport</keyword>
<feature type="compositionally biased region" description="Polar residues" evidence="6">
    <location>
        <begin position="452"/>
        <end position="467"/>
    </location>
</feature>
<dbReference type="SMART" id="SM00288">
    <property type="entry name" value="VHS"/>
    <property type="match status" value="1"/>
</dbReference>
<feature type="domain" description="VHS" evidence="7">
    <location>
        <begin position="9"/>
        <end position="138"/>
    </location>
</feature>
<dbReference type="Pfam" id="PF00790">
    <property type="entry name" value="VHS"/>
    <property type="match status" value="1"/>
</dbReference>
<feature type="region of interest" description="Disordered" evidence="6">
    <location>
        <begin position="146"/>
        <end position="174"/>
    </location>
</feature>
<feature type="region of interest" description="Disordered" evidence="6">
    <location>
        <begin position="281"/>
        <end position="355"/>
    </location>
</feature>
<protein>
    <recommendedName>
        <fullName evidence="11">VHS domain-containing protein</fullName>
    </recommendedName>
</protein>
<dbReference type="Gramene" id="TVU22983">
    <property type="protein sequence ID" value="TVU22983"/>
    <property type="gene ID" value="EJB05_32708"/>
</dbReference>
<dbReference type="CDD" id="cd03561">
    <property type="entry name" value="VHS"/>
    <property type="match status" value="1"/>
</dbReference>
<feature type="region of interest" description="Disordered" evidence="6">
    <location>
        <begin position="687"/>
        <end position="729"/>
    </location>
</feature>
<evidence type="ECO:0000313" key="10">
    <source>
        <dbReference type="Proteomes" id="UP000324897"/>
    </source>
</evidence>